<reference evidence="1 2" key="1">
    <citation type="submission" date="2021-10" db="EMBL/GenBank/DDBJ databases">
        <title>Draft genome of Aestuariibacter halophilus JC2043.</title>
        <authorList>
            <person name="Emsley S.A."/>
            <person name="Pfannmuller K.M."/>
            <person name="Ushijima B."/>
            <person name="Saw J.H."/>
            <person name="Videau P."/>
        </authorList>
    </citation>
    <scope>NUCLEOTIDE SEQUENCE [LARGE SCALE GENOMIC DNA]</scope>
    <source>
        <strain evidence="1 2">JC2043</strain>
    </source>
</reference>
<proteinExistence type="predicted"/>
<gene>
    <name evidence="1" type="ORF">LJ739_13470</name>
</gene>
<organism evidence="1 2">
    <name type="scientific">Fluctibacter halophilus</name>
    <dbReference type="NCBI Taxonomy" id="226011"/>
    <lineage>
        <taxon>Bacteria</taxon>
        <taxon>Pseudomonadati</taxon>
        <taxon>Pseudomonadota</taxon>
        <taxon>Gammaproteobacteria</taxon>
        <taxon>Alteromonadales</taxon>
        <taxon>Alteromonadaceae</taxon>
        <taxon>Fluctibacter</taxon>
    </lineage>
</organism>
<dbReference type="RefSeq" id="WP_229161272.1">
    <property type="nucleotide sequence ID" value="NZ_JAJEWP010000004.1"/>
</dbReference>
<evidence type="ECO:0000313" key="2">
    <source>
        <dbReference type="Proteomes" id="UP001520878"/>
    </source>
</evidence>
<dbReference type="EMBL" id="JAJEWP010000004">
    <property type="protein sequence ID" value="MCC2617257.1"/>
    <property type="molecule type" value="Genomic_DNA"/>
</dbReference>
<accession>A0ABS8G9L1</accession>
<dbReference type="Proteomes" id="UP001520878">
    <property type="component" value="Unassembled WGS sequence"/>
</dbReference>
<protein>
    <submittedName>
        <fullName evidence="1">Uncharacterized protein</fullName>
    </submittedName>
</protein>
<sequence length="61" mass="7127">MQRLEQQLTTVCGGNFMDEIWYEVGAYMQRLSSTRYMEDIHAAGRDGETQQVREMLNDPLL</sequence>
<comment type="caution">
    <text evidence="1">The sequence shown here is derived from an EMBL/GenBank/DDBJ whole genome shotgun (WGS) entry which is preliminary data.</text>
</comment>
<keyword evidence="2" id="KW-1185">Reference proteome</keyword>
<name>A0ABS8G9L1_9ALTE</name>
<evidence type="ECO:0000313" key="1">
    <source>
        <dbReference type="EMBL" id="MCC2617257.1"/>
    </source>
</evidence>